<evidence type="ECO:0000313" key="3">
    <source>
        <dbReference type="Proteomes" id="UP001589683"/>
    </source>
</evidence>
<keyword evidence="3" id="KW-1185">Reference proteome</keyword>
<gene>
    <name evidence="2" type="ORF">ACFFUT_01760</name>
</gene>
<comment type="caution">
    <text evidence="2">The sequence shown here is derived from an EMBL/GenBank/DDBJ whole genome shotgun (WGS) entry which is preliminary data.</text>
</comment>
<dbReference type="SUPFAM" id="SSF55729">
    <property type="entry name" value="Acyl-CoA N-acyltransferases (Nat)"/>
    <property type="match status" value="1"/>
</dbReference>
<feature type="domain" description="N-acetyltransferase" evidence="1">
    <location>
        <begin position="1"/>
        <end position="137"/>
    </location>
</feature>
<dbReference type="RefSeq" id="WP_213887592.1">
    <property type="nucleotide sequence ID" value="NZ_JAGFNU010000001.1"/>
</dbReference>
<proteinExistence type="predicted"/>
<evidence type="ECO:0000313" key="2">
    <source>
        <dbReference type="EMBL" id="MFB9230510.1"/>
    </source>
</evidence>
<name>A0ABV5JBM3_9RHOB</name>
<accession>A0ABV5JBM3</accession>
<keyword evidence="2" id="KW-0012">Acyltransferase</keyword>
<dbReference type="EC" id="2.3.1.-" evidence="2"/>
<keyword evidence="2" id="KW-0808">Transferase</keyword>
<dbReference type="Pfam" id="PF00583">
    <property type="entry name" value="Acetyltransf_1"/>
    <property type="match status" value="1"/>
</dbReference>
<reference evidence="2 3" key="1">
    <citation type="submission" date="2024-09" db="EMBL/GenBank/DDBJ databases">
        <authorList>
            <person name="Sun Q."/>
            <person name="Mori K."/>
        </authorList>
    </citation>
    <scope>NUCLEOTIDE SEQUENCE [LARGE SCALE GENOMIC DNA]</scope>
    <source>
        <strain evidence="2 3">CECT 8726</strain>
    </source>
</reference>
<dbReference type="GO" id="GO:0016746">
    <property type="term" value="F:acyltransferase activity"/>
    <property type="evidence" value="ECO:0007669"/>
    <property type="project" value="UniProtKB-KW"/>
</dbReference>
<sequence>MTPAELAHIHALSFETPRPWDEKEFASLLKSRGVFLVKDEASFALGRVVADEAELLTLAVHPNERSVGLGRARLLDFEAQAKKLGAQKSFLEVAANNNAAIALYLSVGYLKCGQRRDYYRRLNEDAVDAVVFERELF</sequence>
<protein>
    <submittedName>
        <fullName evidence="2">GNAT family N-acetyltransferase</fullName>
        <ecNumber evidence="2">2.3.1.-</ecNumber>
    </submittedName>
</protein>
<dbReference type="InterPro" id="IPR000182">
    <property type="entry name" value="GNAT_dom"/>
</dbReference>
<dbReference type="InterPro" id="IPR016181">
    <property type="entry name" value="Acyl_CoA_acyltransferase"/>
</dbReference>
<dbReference type="Proteomes" id="UP001589683">
    <property type="component" value="Unassembled WGS sequence"/>
</dbReference>
<dbReference type="Gene3D" id="3.40.630.30">
    <property type="match status" value="1"/>
</dbReference>
<dbReference type="CDD" id="cd04301">
    <property type="entry name" value="NAT_SF"/>
    <property type="match status" value="1"/>
</dbReference>
<organism evidence="2 3">
    <name type="scientific">Pseudohalocynthiibacter aestuariivivens</name>
    <dbReference type="NCBI Taxonomy" id="1591409"/>
    <lineage>
        <taxon>Bacteria</taxon>
        <taxon>Pseudomonadati</taxon>
        <taxon>Pseudomonadota</taxon>
        <taxon>Alphaproteobacteria</taxon>
        <taxon>Rhodobacterales</taxon>
        <taxon>Paracoccaceae</taxon>
        <taxon>Pseudohalocynthiibacter</taxon>
    </lineage>
</organism>
<dbReference type="EMBL" id="JBHMEA010000007">
    <property type="protein sequence ID" value="MFB9230510.1"/>
    <property type="molecule type" value="Genomic_DNA"/>
</dbReference>
<evidence type="ECO:0000259" key="1">
    <source>
        <dbReference type="PROSITE" id="PS51186"/>
    </source>
</evidence>
<dbReference type="PROSITE" id="PS51186">
    <property type="entry name" value="GNAT"/>
    <property type="match status" value="1"/>
</dbReference>